<accession>A6BHR7</accession>
<gene>
    <name evidence="1" type="ORF">DORLON_01842</name>
</gene>
<protein>
    <submittedName>
        <fullName evidence="1">Uncharacterized protein</fullName>
    </submittedName>
</protein>
<organism evidence="1 2">
    <name type="scientific">Dorea longicatena DSM 13814</name>
    <dbReference type="NCBI Taxonomy" id="411462"/>
    <lineage>
        <taxon>Bacteria</taxon>
        <taxon>Bacillati</taxon>
        <taxon>Bacillota</taxon>
        <taxon>Clostridia</taxon>
        <taxon>Lachnospirales</taxon>
        <taxon>Lachnospiraceae</taxon>
        <taxon>Dorea</taxon>
    </lineage>
</organism>
<dbReference type="HOGENOM" id="CLU_3288636_0_0_9"/>
<evidence type="ECO:0000313" key="1">
    <source>
        <dbReference type="EMBL" id="EDM62817.1"/>
    </source>
</evidence>
<reference evidence="1 2" key="2">
    <citation type="submission" date="2007-04" db="EMBL/GenBank/DDBJ databases">
        <title>Draft genome sequence of Dorea longicatena (DSM 13814).</title>
        <authorList>
            <person name="Sudarsanam P."/>
            <person name="Ley R."/>
            <person name="Guruge J."/>
            <person name="Turnbaugh P.J."/>
            <person name="Mahowald M."/>
            <person name="Liep D."/>
            <person name="Gordon J."/>
        </authorList>
    </citation>
    <scope>NUCLEOTIDE SEQUENCE [LARGE SCALE GENOMIC DNA]</scope>
    <source>
        <strain evidence="1 2">DSM 13814</strain>
    </source>
</reference>
<dbReference type="Proteomes" id="UP000004016">
    <property type="component" value="Unassembled WGS sequence"/>
</dbReference>
<comment type="caution">
    <text evidence="1">The sequence shown here is derived from an EMBL/GenBank/DDBJ whole genome shotgun (WGS) entry which is preliminary data.</text>
</comment>
<dbReference type="AlphaFoldDB" id="A6BHR7"/>
<name>A6BHR7_9FIRM</name>
<sequence>MLYLLQNNLILPIIYQTNIIEKKKDMKPALAILHIFCSFL</sequence>
<reference evidence="1 2" key="1">
    <citation type="submission" date="2007-03" db="EMBL/GenBank/DDBJ databases">
        <authorList>
            <person name="Fulton L."/>
            <person name="Clifton S."/>
            <person name="Fulton B."/>
            <person name="Xu J."/>
            <person name="Minx P."/>
            <person name="Pepin K.H."/>
            <person name="Johnson M."/>
            <person name="Thiruvilangam P."/>
            <person name="Bhonagiri V."/>
            <person name="Nash W.E."/>
            <person name="Mardis E.R."/>
            <person name="Wilson R.K."/>
        </authorList>
    </citation>
    <scope>NUCLEOTIDE SEQUENCE [LARGE SCALE GENOMIC DNA]</scope>
    <source>
        <strain evidence="1 2">DSM 13814</strain>
    </source>
</reference>
<evidence type="ECO:0000313" key="2">
    <source>
        <dbReference type="Proteomes" id="UP000004016"/>
    </source>
</evidence>
<dbReference type="EMBL" id="AAXB02000009">
    <property type="protein sequence ID" value="EDM62817.1"/>
    <property type="molecule type" value="Genomic_DNA"/>
</dbReference>
<proteinExistence type="predicted"/>